<dbReference type="AlphaFoldDB" id="A0AAD6RTL2"/>
<name>A0AAD6RTL2_9ROSI</name>
<accession>A0AAD6RTL2</accession>
<dbReference type="EMBL" id="JAQIZT010000001">
    <property type="protein sequence ID" value="KAJ7014923.1"/>
    <property type="molecule type" value="Genomic_DNA"/>
</dbReference>
<organism evidence="1 2">
    <name type="scientific">Populus alba x Populus x berolinensis</name>
    <dbReference type="NCBI Taxonomy" id="444605"/>
    <lineage>
        <taxon>Eukaryota</taxon>
        <taxon>Viridiplantae</taxon>
        <taxon>Streptophyta</taxon>
        <taxon>Embryophyta</taxon>
        <taxon>Tracheophyta</taxon>
        <taxon>Spermatophyta</taxon>
        <taxon>Magnoliopsida</taxon>
        <taxon>eudicotyledons</taxon>
        <taxon>Gunneridae</taxon>
        <taxon>Pentapetalae</taxon>
        <taxon>rosids</taxon>
        <taxon>fabids</taxon>
        <taxon>Malpighiales</taxon>
        <taxon>Salicaceae</taxon>
        <taxon>Saliceae</taxon>
        <taxon>Populus</taxon>
    </lineage>
</organism>
<evidence type="ECO:0000313" key="2">
    <source>
        <dbReference type="Proteomes" id="UP001164929"/>
    </source>
</evidence>
<dbReference type="Proteomes" id="UP001164929">
    <property type="component" value="Chromosome 1"/>
</dbReference>
<proteinExistence type="predicted"/>
<reference evidence="1 2" key="1">
    <citation type="journal article" date="2023" name="Mol. Ecol. Resour.">
        <title>Chromosome-level genome assembly of a triploid poplar Populus alba 'Berolinensis'.</title>
        <authorList>
            <person name="Chen S."/>
            <person name="Yu Y."/>
            <person name="Wang X."/>
            <person name="Wang S."/>
            <person name="Zhang T."/>
            <person name="Zhou Y."/>
            <person name="He R."/>
            <person name="Meng N."/>
            <person name="Wang Y."/>
            <person name="Liu W."/>
            <person name="Liu Z."/>
            <person name="Liu J."/>
            <person name="Guo Q."/>
            <person name="Huang H."/>
            <person name="Sederoff R.R."/>
            <person name="Wang G."/>
            <person name="Qu G."/>
            <person name="Chen S."/>
        </authorList>
    </citation>
    <scope>NUCLEOTIDE SEQUENCE [LARGE SCALE GENOMIC DNA]</scope>
    <source>
        <strain evidence="1">SC-2020</strain>
    </source>
</reference>
<keyword evidence="2" id="KW-1185">Reference proteome</keyword>
<comment type="caution">
    <text evidence="1">The sequence shown here is derived from an EMBL/GenBank/DDBJ whole genome shotgun (WGS) entry which is preliminary data.</text>
</comment>
<evidence type="ECO:0000313" key="1">
    <source>
        <dbReference type="EMBL" id="KAJ7014923.1"/>
    </source>
</evidence>
<gene>
    <name evidence="1" type="ORF">NC653_004275</name>
</gene>
<sequence length="44" mass="5197">MIISTLGDFMEIHVFELWCCEYFLIDGSNINCFIDKEIQFGFTL</sequence>
<protein>
    <submittedName>
        <fullName evidence="1">Uncharacterized protein</fullName>
    </submittedName>
</protein>